<evidence type="ECO:0000259" key="6">
    <source>
        <dbReference type="PROSITE" id="PS50853"/>
    </source>
</evidence>
<dbReference type="InterPro" id="IPR018247">
    <property type="entry name" value="EF_Hand_1_Ca_BS"/>
</dbReference>
<keyword evidence="3" id="KW-0472">Membrane</keyword>
<feature type="compositionally biased region" description="Low complexity" evidence="2">
    <location>
        <begin position="565"/>
        <end position="585"/>
    </location>
</feature>
<keyword evidence="1" id="KW-0106">Calcium</keyword>
<feature type="transmembrane region" description="Helical" evidence="3">
    <location>
        <begin position="96"/>
        <end position="118"/>
    </location>
</feature>
<dbReference type="Pfam" id="PF00041">
    <property type="entry name" value="fn3"/>
    <property type="match status" value="1"/>
</dbReference>
<feature type="transmembrane region" description="Helical" evidence="3">
    <location>
        <begin position="138"/>
        <end position="160"/>
    </location>
</feature>
<dbReference type="PANTHER" id="PTHR15136:SF13">
    <property type="entry name" value="SAM DOMAIN-CONTAINING PROTEIN"/>
    <property type="match status" value="1"/>
</dbReference>
<sequence>MAAEEENSLNLTPTFGLNAMAATATIVGGCVIFSNKLLQLTSPTFMALLLSLSGGIILFQVLVVLFAHSFKKFYDAFTDDDSGSNSSKDDVSQDSAWLAATARFVGGILMSYLVDIIVQKLTPGQNMNDTAQGDAAPYGVLSAVAVGIHNVPAGIATFVASSKHAWIGLSLAIGIALHNFVEGIAIATPIYFATGSTCRGLQWCFLPAVAQHIGGLIANYTRLHRRFFFPVSIVPVIVLLLLLLALITDAKDVVTSHSEGKKKVVTMDEMPDEVIKPRKKHTTRNKTFPEPEVALTFVLATTTTAESLLADFNHDGRVERREIQQIKDKLHHFLDTDDSGGLDPFELKKRALNDQDVDAALNKLDSDHDAIISWKELDERWESVGAEMTVAEVADWVAYAVQLPQYSDVFRANSISGYTFPLLMANDGARLQEIGVHSELHRHQLAMFLQMKYLGMGRKPEAVVSSVCNADGMTAQNEMLLQLAWVPAENSPQRYQLQRRIAGEMTWELVFTGADTEFMDVVEPGHRVVYRLTTWNSYGRSSHTFVRCDDAVARAATLSASSSTGSALSLLPSLGRSRSSRSPSSPNMPQQGISYTEGEPLTDSADDSDYKLSLWGLVKMYFWWLDDAIVILLVVMLPIRGIIYGDADSLLRLLRRLPPNMPTRVTVEVEPSKTTVENAVARVSWEKPVDNGVPIVCYTVRWTRTKTEEVKWIKLLAVPLPTAVVVDKLCHGETYKFVVQATNKFGLITSSSRSTYMVPIPELKGKLRPRRHPAESRAVRNQCHVCHDPRYKKKMPFTATLDRVQKGRSGFARPKYVIGFTSSAETMPHIMKTLHIMKARSVGELESERQSQCRFSNTAHLGMRGI</sequence>
<dbReference type="Gene3D" id="2.60.40.10">
    <property type="entry name" value="Immunoglobulins"/>
    <property type="match status" value="1"/>
</dbReference>
<dbReference type="EMBL" id="CAKLCB010000198">
    <property type="protein sequence ID" value="CAH0516674.1"/>
    <property type="molecule type" value="Genomic_DNA"/>
</dbReference>
<feature type="domain" description="EF-hand" evidence="5">
    <location>
        <begin position="352"/>
        <end position="387"/>
    </location>
</feature>
<dbReference type="InterPro" id="IPR036116">
    <property type="entry name" value="FN3_sf"/>
</dbReference>
<reference evidence="7 8" key="1">
    <citation type="submission" date="2021-11" db="EMBL/GenBank/DDBJ databases">
        <authorList>
            <person name="Islam A."/>
            <person name="Islam S."/>
            <person name="Flora M.S."/>
            <person name="Rahman M."/>
            <person name="Ziaur R.M."/>
            <person name="Epstein J.H."/>
            <person name="Hassan M."/>
            <person name="Klassen M."/>
            <person name="Woodard K."/>
            <person name="Webb A."/>
            <person name="Webby R.J."/>
            <person name="El Zowalaty M.E."/>
        </authorList>
    </citation>
    <scope>NUCLEOTIDE SEQUENCE [LARGE SCALE GENOMIC DNA]</scope>
    <source>
        <strain evidence="7">Pbs1</strain>
    </source>
</reference>
<keyword evidence="3" id="KW-1133">Transmembrane helix</keyword>
<dbReference type="SUPFAM" id="SSF47473">
    <property type="entry name" value="EF-hand"/>
    <property type="match status" value="1"/>
</dbReference>
<evidence type="ECO:0000313" key="8">
    <source>
        <dbReference type="Proteomes" id="UP001158986"/>
    </source>
</evidence>
<feature type="transmembrane region" description="Helical" evidence="3">
    <location>
        <begin position="15"/>
        <end position="33"/>
    </location>
</feature>
<evidence type="ECO:0000256" key="3">
    <source>
        <dbReference type="SAM" id="Phobius"/>
    </source>
</evidence>
<gene>
    <name evidence="7" type="ORF">PBS001_LOCUS3325</name>
</gene>
<keyword evidence="3" id="KW-0812">Transmembrane</keyword>
<evidence type="ECO:0000259" key="5">
    <source>
        <dbReference type="PROSITE" id="PS50222"/>
    </source>
</evidence>
<organism evidence="7 8">
    <name type="scientific">Peronospora belbahrii</name>
    <dbReference type="NCBI Taxonomy" id="622444"/>
    <lineage>
        <taxon>Eukaryota</taxon>
        <taxon>Sar</taxon>
        <taxon>Stramenopiles</taxon>
        <taxon>Oomycota</taxon>
        <taxon>Peronosporomycetes</taxon>
        <taxon>Peronosporales</taxon>
        <taxon>Peronosporaceae</taxon>
        <taxon>Peronospora</taxon>
    </lineage>
</organism>
<dbReference type="PANTHER" id="PTHR15136">
    <property type="entry name" value="STROMAL INTERACTION MOLECULE HOMOLOG"/>
    <property type="match status" value="1"/>
</dbReference>
<dbReference type="CDD" id="cd09487">
    <property type="entry name" value="SAM_superfamily"/>
    <property type="match status" value="1"/>
</dbReference>
<accession>A0ABN8CVM6</accession>
<evidence type="ECO:0000259" key="4">
    <source>
        <dbReference type="PROSITE" id="PS50105"/>
    </source>
</evidence>
<dbReference type="InterPro" id="IPR001660">
    <property type="entry name" value="SAM"/>
</dbReference>
<evidence type="ECO:0000313" key="7">
    <source>
        <dbReference type="EMBL" id="CAH0516674.1"/>
    </source>
</evidence>
<dbReference type="InterPro" id="IPR013783">
    <property type="entry name" value="Ig-like_fold"/>
</dbReference>
<feature type="transmembrane region" description="Helical" evidence="3">
    <location>
        <begin position="166"/>
        <end position="191"/>
    </location>
</feature>
<feature type="transmembrane region" description="Helical" evidence="3">
    <location>
        <begin position="227"/>
        <end position="247"/>
    </location>
</feature>
<keyword evidence="8" id="KW-1185">Reference proteome</keyword>
<dbReference type="InterPro" id="IPR037608">
    <property type="entry name" value="STIM1/2"/>
</dbReference>
<dbReference type="PROSITE" id="PS50853">
    <property type="entry name" value="FN3"/>
    <property type="match status" value="1"/>
</dbReference>
<dbReference type="Gene3D" id="1.10.238.10">
    <property type="entry name" value="EF-hand"/>
    <property type="match status" value="1"/>
</dbReference>
<dbReference type="InterPro" id="IPR011992">
    <property type="entry name" value="EF-hand-dom_pair"/>
</dbReference>
<feature type="region of interest" description="Disordered" evidence="2">
    <location>
        <begin position="565"/>
        <end position="604"/>
    </location>
</feature>
<feature type="domain" description="SAM" evidence="4">
    <location>
        <begin position="388"/>
        <end position="450"/>
    </location>
</feature>
<proteinExistence type="predicted"/>
<comment type="caution">
    <text evidence="7">The sequence shown here is derived from an EMBL/GenBank/DDBJ whole genome shotgun (WGS) entry which is preliminary data.</text>
</comment>
<evidence type="ECO:0000256" key="1">
    <source>
        <dbReference type="ARBA" id="ARBA00022837"/>
    </source>
</evidence>
<protein>
    <recommendedName>
        <fullName evidence="9">Calmodulin</fullName>
    </recommendedName>
</protein>
<dbReference type="CDD" id="cd00063">
    <property type="entry name" value="FN3"/>
    <property type="match status" value="1"/>
</dbReference>
<dbReference type="Proteomes" id="UP001158986">
    <property type="component" value="Unassembled WGS sequence"/>
</dbReference>
<dbReference type="SUPFAM" id="SSF49265">
    <property type="entry name" value="Fibronectin type III"/>
    <property type="match status" value="1"/>
</dbReference>
<feature type="transmembrane region" description="Helical" evidence="3">
    <location>
        <begin position="45"/>
        <end position="67"/>
    </location>
</feature>
<dbReference type="PROSITE" id="PS50222">
    <property type="entry name" value="EF_HAND_2"/>
    <property type="match status" value="1"/>
</dbReference>
<evidence type="ECO:0000256" key="2">
    <source>
        <dbReference type="SAM" id="MobiDB-lite"/>
    </source>
</evidence>
<dbReference type="Gene3D" id="1.10.150.50">
    <property type="entry name" value="Transcription Factor, Ets-1"/>
    <property type="match status" value="1"/>
</dbReference>
<name>A0ABN8CVM6_9STRA</name>
<dbReference type="SUPFAM" id="SSF47769">
    <property type="entry name" value="SAM/Pointed domain"/>
    <property type="match status" value="1"/>
</dbReference>
<dbReference type="PROSITE" id="PS50105">
    <property type="entry name" value="SAM_DOMAIN"/>
    <property type="match status" value="1"/>
</dbReference>
<dbReference type="InterPro" id="IPR002048">
    <property type="entry name" value="EF_hand_dom"/>
</dbReference>
<dbReference type="InterPro" id="IPR013761">
    <property type="entry name" value="SAM/pointed_sf"/>
</dbReference>
<feature type="domain" description="Fibronectin type-III" evidence="6">
    <location>
        <begin position="667"/>
        <end position="763"/>
    </location>
</feature>
<evidence type="ECO:0008006" key="9">
    <source>
        <dbReference type="Google" id="ProtNLM"/>
    </source>
</evidence>
<dbReference type="Pfam" id="PF07647">
    <property type="entry name" value="SAM_2"/>
    <property type="match status" value="1"/>
</dbReference>
<dbReference type="InterPro" id="IPR003961">
    <property type="entry name" value="FN3_dom"/>
</dbReference>
<dbReference type="PROSITE" id="PS00018">
    <property type="entry name" value="EF_HAND_1"/>
    <property type="match status" value="1"/>
</dbReference>